<dbReference type="Proteomes" id="UP000887578">
    <property type="component" value="Unplaced"/>
</dbReference>
<evidence type="ECO:0000313" key="3">
    <source>
        <dbReference type="WBParaSite" id="PDA_v2.g8118.t1"/>
    </source>
</evidence>
<feature type="transmembrane region" description="Helical" evidence="1">
    <location>
        <begin position="130"/>
        <end position="152"/>
    </location>
</feature>
<protein>
    <submittedName>
        <fullName evidence="3">Uncharacterized protein</fullName>
    </submittedName>
</protein>
<evidence type="ECO:0000313" key="2">
    <source>
        <dbReference type="Proteomes" id="UP000887578"/>
    </source>
</evidence>
<keyword evidence="1" id="KW-1133">Transmembrane helix</keyword>
<keyword evidence="2" id="KW-1185">Reference proteome</keyword>
<dbReference type="WBParaSite" id="PDA_v2.g8118.t1">
    <property type="protein sequence ID" value="PDA_v2.g8118.t1"/>
    <property type="gene ID" value="PDA_v2.g8118"/>
</dbReference>
<feature type="transmembrane region" description="Helical" evidence="1">
    <location>
        <begin position="62"/>
        <end position="84"/>
    </location>
</feature>
<keyword evidence="1" id="KW-0812">Transmembrane</keyword>
<organism evidence="2 3">
    <name type="scientific">Panagrolaimus davidi</name>
    <dbReference type="NCBI Taxonomy" id="227884"/>
    <lineage>
        <taxon>Eukaryota</taxon>
        <taxon>Metazoa</taxon>
        <taxon>Ecdysozoa</taxon>
        <taxon>Nematoda</taxon>
        <taxon>Chromadorea</taxon>
        <taxon>Rhabditida</taxon>
        <taxon>Tylenchina</taxon>
        <taxon>Panagrolaimomorpha</taxon>
        <taxon>Panagrolaimoidea</taxon>
        <taxon>Panagrolaimidae</taxon>
        <taxon>Panagrolaimus</taxon>
    </lineage>
</organism>
<dbReference type="AlphaFoldDB" id="A0A914R108"/>
<reference evidence="3" key="1">
    <citation type="submission" date="2022-11" db="UniProtKB">
        <authorList>
            <consortium name="WormBaseParasite"/>
        </authorList>
    </citation>
    <scope>IDENTIFICATION</scope>
</reference>
<accession>A0A914R108</accession>
<sequence length="168" mass="19433">MVSCAQCCIVFLVIATIPIYVFLGLFWHSFNHHWSHLPYFAFGVFNCFLLLIASFAKHRHLLSLYLLCDGVRAILQFILCAFTAKKAIKVNPKDIEETFGIEGFYKTIKANTDLKQQTIIFDHLENWSQYIFISFVVFSVMDILVTISRMALGHSVRKSAIREYKNQL</sequence>
<feature type="transmembrane region" description="Helical" evidence="1">
    <location>
        <begin position="7"/>
        <end position="30"/>
    </location>
</feature>
<name>A0A914R108_9BILA</name>
<evidence type="ECO:0000256" key="1">
    <source>
        <dbReference type="SAM" id="Phobius"/>
    </source>
</evidence>
<feature type="transmembrane region" description="Helical" evidence="1">
    <location>
        <begin position="36"/>
        <end position="55"/>
    </location>
</feature>
<keyword evidence="1" id="KW-0472">Membrane</keyword>
<proteinExistence type="predicted"/>